<comment type="caution">
    <text evidence="2">The sequence shown here is derived from an EMBL/GenBank/DDBJ whole genome shotgun (WGS) entry which is preliminary data.</text>
</comment>
<keyword evidence="3" id="KW-1185">Reference proteome</keyword>
<feature type="signal peptide" evidence="1">
    <location>
        <begin position="1"/>
        <end position="24"/>
    </location>
</feature>
<dbReference type="RefSeq" id="WP_256538717.1">
    <property type="nucleotide sequence ID" value="NZ_JANHOH010000002.1"/>
</dbReference>
<reference evidence="2 3" key="1">
    <citation type="submission" date="2022-07" db="EMBL/GenBank/DDBJ databases">
        <title>Mucilaginibacter sp. JC4.</title>
        <authorList>
            <person name="Le V."/>
            <person name="Ko S.-R."/>
            <person name="Ahn C.-Y."/>
            <person name="Oh H.-M."/>
        </authorList>
    </citation>
    <scope>NUCLEOTIDE SEQUENCE [LARGE SCALE GENOMIC DNA]</scope>
    <source>
        <strain evidence="2 3">JC4</strain>
    </source>
</reference>
<accession>A0ABT1T1N1</accession>
<evidence type="ECO:0008006" key="4">
    <source>
        <dbReference type="Google" id="ProtNLM"/>
    </source>
</evidence>
<proteinExistence type="predicted"/>
<organism evidence="2 3">
    <name type="scientific">Mucilaginibacter aquariorum</name>
    <dbReference type="NCBI Taxonomy" id="2967225"/>
    <lineage>
        <taxon>Bacteria</taxon>
        <taxon>Pseudomonadati</taxon>
        <taxon>Bacteroidota</taxon>
        <taxon>Sphingobacteriia</taxon>
        <taxon>Sphingobacteriales</taxon>
        <taxon>Sphingobacteriaceae</taxon>
        <taxon>Mucilaginibacter</taxon>
    </lineage>
</organism>
<name>A0ABT1T1N1_9SPHI</name>
<keyword evidence="1" id="KW-0732">Signal</keyword>
<dbReference type="EMBL" id="JANHOH010000002">
    <property type="protein sequence ID" value="MCQ6958518.1"/>
    <property type="molecule type" value="Genomic_DNA"/>
</dbReference>
<evidence type="ECO:0000313" key="3">
    <source>
        <dbReference type="Proteomes" id="UP001204376"/>
    </source>
</evidence>
<evidence type="ECO:0000256" key="1">
    <source>
        <dbReference type="SAM" id="SignalP"/>
    </source>
</evidence>
<evidence type="ECO:0000313" key="2">
    <source>
        <dbReference type="EMBL" id="MCQ6958518.1"/>
    </source>
</evidence>
<protein>
    <recommendedName>
        <fullName evidence="4">Lipocalin-like domain-containing protein</fullName>
    </recommendedName>
</protein>
<feature type="chain" id="PRO_5047293507" description="Lipocalin-like domain-containing protein" evidence="1">
    <location>
        <begin position="25"/>
        <end position="166"/>
    </location>
</feature>
<dbReference type="Proteomes" id="UP001204376">
    <property type="component" value="Unassembled WGS sequence"/>
</dbReference>
<gene>
    <name evidence="2" type="ORF">NPE20_11130</name>
</gene>
<sequence>MKNKKLFFLLTGLLGLSLFINSCKKDKQTSVPSLFTAGVWQLGSIMQYHYLGDSQLSVDTITCDTTQIFTFNNDMTCTYSNFDCKSGTVAGKWSLSDTKLYLFADITYPTGTTAGTTQPFINAHLINLGEFSLVFETGDIQPYYNANDERTIRRYGFTRIKPVVTK</sequence>